<keyword evidence="3" id="KW-1185">Reference proteome</keyword>
<comment type="caution">
    <text evidence="2">The sequence shown here is derived from an EMBL/GenBank/DDBJ whole genome shotgun (WGS) entry which is preliminary data.</text>
</comment>
<reference evidence="2 3" key="1">
    <citation type="journal article" date="2016" name="Antonie Van Leeuwenhoek">
        <title>Dongia soli sp. nov., isolated from soil from Dokdo, Korea.</title>
        <authorList>
            <person name="Kim D.U."/>
            <person name="Lee H."/>
            <person name="Kim H."/>
            <person name="Kim S.G."/>
            <person name="Ka J.O."/>
        </authorList>
    </citation>
    <scope>NUCLEOTIDE SEQUENCE [LARGE SCALE GENOMIC DNA]</scope>
    <source>
        <strain evidence="2 3">D78</strain>
    </source>
</reference>
<accession>A0ABU5E7W2</accession>
<keyword evidence="1" id="KW-0732">Signal</keyword>
<feature type="chain" id="PRO_5046079780" evidence="1">
    <location>
        <begin position="24"/>
        <end position="90"/>
    </location>
</feature>
<organism evidence="2 3">
    <name type="scientific">Dongia soli</name>
    <dbReference type="NCBI Taxonomy" id="600628"/>
    <lineage>
        <taxon>Bacteria</taxon>
        <taxon>Pseudomonadati</taxon>
        <taxon>Pseudomonadota</taxon>
        <taxon>Alphaproteobacteria</taxon>
        <taxon>Rhodospirillales</taxon>
        <taxon>Dongiaceae</taxon>
        <taxon>Dongia</taxon>
    </lineage>
</organism>
<evidence type="ECO:0000256" key="1">
    <source>
        <dbReference type="SAM" id="SignalP"/>
    </source>
</evidence>
<dbReference type="EMBL" id="JAXCLW010000001">
    <property type="protein sequence ID" value="MDY0882432.1"/>
    <property type="molecule type" value="Genomic_DNA"/>
</dbReference>
<proteinExistence type="predicted"/>
<dbReference type="RefSeq" id="WP_320507455.1">
    <property type="nucleotide sequence ID" value="NZ_JAXCLW010000001.1"/>
</dbReference>
<name>A0ABU5E7W2_9PROT</name>
<gene>
    <name evidence="2" type="ORF">SMD27_06235</name>
</gene>
<protein>
    <submittedName>
        <fullName evidence="2">Uncharacterized protein</fullName>
    </submittedName>
</protein>
<dbReference type="Proteomes" id="UP001279642">
    <property type="component" value="Unassembled WGS sequence"/>
</dbReference>
<feature type="signal peptide" evidence="1">
    <location>
        <begin position="1"/>
        <end position="23"/>
    </location>
</feature>
<evidence type="ECO:0000313" key="2">
    <source>
        <dbReference type="EMBL" id="MDY0882432.1"/>
    </source>
</evidence>
<sequence length="90" mass="9647">MNRFLTSIFVLGALTAMIQTANAASDAAKDLRIDPQVRAFLSNVNKDPSPFWTLPGPQVRAVLTGLQAKTPVDLSGVIIPRRQSARMAAA</sequence>
<evidence type="ECO:0000313" key="3">
    <source>
        <dbReference type="Proteomes" id="UP001279642"/>
    </source>
</evidence>